<dbReference type="NCBIfam" id="NF004018">
    <property type="entry name" value="PRK05480.1"/>
    <property type="match status" value="1"/>
</dbReference>
<dbReference type="Gene3D" id="3.40.50.300">
    <property type="entry name" value="P-loop containing nucleotide triphosphate hydrolases"/>
    <property type="match status" value="1"/>
</dbReference>
<sequence>MNTGIGSPAIVADGNPDTIAKRAHYSPPWADLSIIGIAGSSGSGKSTLSHAIVSKLNLPWVVILSMDSYYKPLSPEDSKKAFLNEYDFDSPEAIDFDALVQTLRDLKAGKRAEIPVYSFQKHQRLKETTTIYSPHVLVLEGIFALYDQRIMDLMDMRVYCEADADTCLSRRILRDIKDRGRTVEGCIEQWFRFVKPNYEKYVLPQRNNAENRVAMASLFLIEPLFLRKPPQLKGMNTIVQDIDTSSEDFIFYFDRFSCLLIEEALNNAHFKELAVETPSGKMYNGLAPKGEVSAVIVLRGGAAFEAGLRRVIPDGRTGRLLIQSNVRTGEPELHYLKLPKDISTHDTVLLLDAQMSSGGSALMAVQVLVDHGVPQDRIVFATYSAGYVGVYRLTKVFPEVTVVIGNMVADFEERAGEPICIFPAHDIMPPAETTGLGSFESYLMPQNFDADVTVIRKMVLEHLDTGHNVELILHSCSRVIDSETILN</sequence>
<dbReference type="Proteomes" id="UP001369815">
    <property type="component" value="Unassembled WGS sequence"/>
</dbReference>
<evidence type="ECO:0000313" key="8">
    <source>
        <dbReference type="EMBL" id="KAK6953880.1"/>
    </source>
</evidence>
<gene>
    <name evidence="8" type="ORF">Daesc_003842</name>
</gene>
<evidence type="ECO:0000256" key="3">
    <source>
        <dbReference type="ARBA" id="ARBA00022679"/>
    </source>
</evidence>
<dbReference type="Pfam" id="PF00485">
    <property type="entry name" value="PRK"/>
    <property type="match status" value="1"/>
</dbReference>
<keyword evidence="3" id="KW-0808">Transferase</keyword>
<feature type="domain" description="Phosphoribulokinase/uridine kinase" evidence="6">
    <location>
        <begin position="34"/>
        <end position="210"/>
    </location>
</feature>
<organism evidence="8 9">
    <name type="scientific">Daldinia eschscholtzii</name>
    <dbReference type="NCBI Taxonomy" id="292717"/>
    <lineage>
        <taxon>Eukaryota</taxon>
        <taxon>Fungi</taxon>
        <taxon>Dikarya</taxon>
        <taxon>Ascomycota</taxon>
        <taxon>Pezizomycotina</taxon>
        <taxon>Sordariomycetes</taxon>
        <taxon>Xylariomycetidae</taxon>
        <taxon>Xylariales</taxon>
        <taxon>Hypoxylaceae</taxon>
        <taxon>Daldinia</taxon>
    </lineage>
</organism>
<dbReference type="EMBL" id="JBANMG010000004">
    <property type="protein sequence ID" value="KAK6953880.1"/>
    <property type="molecule type" value="Genomic_DNA"/>
</dbReference>
<dbReference type="CDD" id="cd02023">
    <property type="entry name" value="UMPK"/>
    <property type="match status" value="1"/>
</dbReference>
<evidence type="ECO:0000313" key="9">
    <source>
        <dbReference type="Proteomes" id="UP001369815"/>
    </source>
</evidence>
<comment type="pathway">
    <text evidence="1">Pyrimidine metabolism; UMP biosynthesis via salvage pathway; UMP from uridine: step 1/1.</text>
</comment>
<feature type="domain" description="Phosphoribosyltransferase" evidence="7">
    <location>
        <begin position="229"/>
        <end position="407"/>
    </location>
</feature>
<dbReference type="CDD" id="cd06223">
    <property type="entry name" value="PRTases_typeI"/>
    <property type="match status" value="1"/>
</dbReference>
<dbReference type="InterPro" id="IPR027417">
    <property type="entry name" value="P-loop_NTPase"/>
</dbReference>
<evidence type="ECO:0000256" key="4">
    <source>
        <dbReference type="ARBA" id="ARBA00022741"/>
    </source>
</evidence>
<dbReference type="PANTHER" id="PTHR10285">
    <property type="entry name" value="URIDINE KINASE"/>
    <property type="match status" value="1"/>
</dbReference>
<protein>
    <recommendedName>
        <fullName evidence="2">uridine/cytidine kinase</fullName>
        <ecNumber evidence="2">2.7.1.48</ecNumber>
    </recommendedName>
</protein>
<dbReference type="SUPFAM" id="SSF52540">
    <property type="entry name" value="P-loop containing nucleoside triphosphate hydrolases"/>
    <property type="match status" value="1"/>
</dbReference>
<dbReference type="PRINTS" id="PR00988">
    <property type="entry name" value="URIDINKINASE"/>
</dbReference>
<keyword evidence="5" id="KW-0418">Kinase</keyword>
<dbReference type="GO" id="GO:0004849">
    <property type="term" value="F:uridine kinase activity"/>
    <property type="evidence" value="ECO:0007669"/>
    <property type="project" value="UniProtKB-EC"/>
</dbReference>
<comment type="caution">
    <text evidence="8">The sequence shown here is derived from an EMBL/GenBank/DDBJ whole genome shotgun (WGS) entry which is preliminary data.</text>
</comment>
<proteinExistence type="predicted"/>
<name>A0AAX6MMI8_9PEZI</name>
<dbReference type="GO" id="GO:0005524">
    <property type="term" value="F:ATP binding"/>
    <property type="evidence" value="ECO:0007669"/>
    <property type="project" value="InterPro"/>
</dbReference>
<dbReference type="EC" id="2.7.1.48" evidence="2"/>
<keyword evidence="9" id="KW-1185">Reference proteome</keyword>
<evidence type="ECO:0000259" key="6">
    <source>
        <dbReference type="Pfam" id="PF00485"/>
    </source>
</evidence>
<dbReference type="InterPro" id="IPR000836">
    <property type="entry name" value="PRTase_dom"/>
</dbReference>
<dbReference type="Gene3D" id="3.40.50.2020">
    <property type="match status" value="1"/>
</dbReference>
<dbReference type="InterPro" id="IPR029057">
    <property type="entry name" value="PRTase-like"/>
</dbReference>
<accession>A0AAX6MMI8</accession>
<reference evidence="8 9" key="1">
    <citation type="journal article" date="2024" name="Front Chem Biol">
        <title>Unveiling the potential of Daldinia eschscholtzii MFLUCC 19-0629 through bioactivity and bioinformatics studies for enhanced sustainable agriculture production.</title>
        <authorList>
            <person name="Brooks S."/>
            <person name="Weaver J.A."/>
            <person name="Klomchit A."/>
            <person name="Alharthi S.A."/>
            <person name="Onlamun T."/>
            <person name="Nurani R."/>
            <person name="Vong T.K."/>
            <person name="Alberti F."/>
            <person name="Greco C."/>
        </authorList>
    </citation>
    <scope>NUCLEOTIDE SEQUENCE [LARGE SCALE GENOMIC DNA]</scope>
    <source>
        <strain evidence="8">MFLUCC 19-0629</strain>
    </source>
</reference>
<evidence type="ECO:0000256" key="1">
    <source>
        <dbReference type="ARBA" id="ARBA00004690"/>
    </source>
</evidence>
<dbReference type="AlphaFoldDB" id="A0AAX6MMI8"/>
<dbReference type="SUPFAM" id="SSF53271">
    <property type="entry name" value="PRTase-like"/>
    <property type="match status" value="1"/>
</dbReference>
<evidence type="ECO:0000256" key="5">
    <source>
        <dbReference type="ARBA" id="ARBA00022777"/>
    </source>
</evidence>
<evidence type="ECO:0000256" key="2">
    <source>
        <dbReference type="ARBA" id="ARBA00012137"/>
    </source>
</evidence>
<evidence type="ECO:0000259" key="7">
    <source>
        <dbReference type="Pfam" id="PF14681"/>
    </source>
</evidence>
<keyword evidence="4" id="KW-0547">Nucleotide-binding</keyword>
<dbReference type="InterPro" id="IPR006083">
    <property type="entry name" value="PRK/URK"/>
</dbReference>
<dbReference type="Pfam" id="PF14681">
    <property type="entry name" value="UPRTase"/>
    <property type="match status" value="1"/>
</dbReference>
<dbReference type="InterPro" id="IPR000764">
    <property type="entry name" value="Uridine_kinase-like"/>
</dbReference>